<dbReference type="Pfam" id="PF07963">
    <property type="entry name" value="N_methyl"/>
    <property type="match status" value="1"/>
</dbReference>
<dbReference type="InterPro" id="IPR045584">
    <property type="entry name" value="Pilin-like"/>
</dbReference>
<evidence type="ECO:0000256" key="1">
    <source>
        <dbReference type="ARBA" id="ARBA00004377"/>
    </source>
</evidence>
<keyword evidence="7 10" id="KW-1133">Transmembrane helix</keyword>
<gene>
    <name evidence="11" type="ORF">SAMN02745129_0017</name>
</gene>
<keyword evidence="6 10" id="KW-0812">Transmembrane</keyword>
<dbReference type="PROSITE" id="PS00409">
    <property type="entry name" value="PROKAR_NTER_METHYL"/>
    <property type="match status" value="1"/>
</dbReference>
<dbReference type="GO" id="GO:0015627">
    <property type="term" value="C:type II protein secretion system complex"/>
    <property type="evidence" value="ECO:0007669"/>
    <property type="project" value="InterPro"/>
</dbReference>
<sequence length="200" mass="22727">MLSGAHKASRQRGFTLLELLLVVVLIGVMASAVTLMFSGDVRRDAMLKAGNEFRSVLTMALEESTFTGEQFGVVVEPDHYFFARWNRDEQHWETVNGDPFYRQRKMPEGIEMALELEGLPLSQGDEDRASDFGLDESLFELSEEEKQKHPEPQLFLLPSGEMSGFTLLFESVVTGERTEPVELVADQLGRINWLHEMEEQ</sequence>
<feature type="transmembrane region" description="Helical" evidence="10">
    <location>
        <begin position="20"/>
        <end position="38"/>
    </location>
</feature>
<dbReference type="NCBIfam" id="TIGR02532">
    <property type="entry name" value="IV_pilin_GFxxxE"/>
    <property type="match status" value="1"/>
</dbReference>
<keyword evidence="5" id="KW-0997">Cell inner membrane</keyword>
<proteinExistence type="predicted"/>
<dbReference type="GO" id="GO:0015628">
    <property type="term" value="P:protein secretion by the type II secretion system"/>
    <property type="evidence" value="ECO:0007669"/>
    <property type="project" value="InterPro"/>
</dbReference>
<accession>A0A1M5Z8V5</accession>
<dbReference type="Proteomes" id="UP000184268">
    <property type="component" value="Unassembled WGS sequence"/>
</dbReference>
<evidence type="ECO:0000256" key="4">
    <source>
        <dbReference type="ARBA" id="ARBA00022481"/>
    </source>
</evidence>
<evidence type="ECO:0000256" key="6">
    <source>
        <dbReference type="ARBA" id="ARBA00022692"/>
    </source>
</evidence>
<evidence type="ECO:0000256" key="9">
    <source>
        <dbReference type="ARBA" id="ARBA00030775"/>
    </source>
</evidence>
<dbReference type="SUPFAM" id="SSF54523">
    <property type="entry name" value="Pili subunits"/>
    <property type="match status" value="1"/>
</dbReference>
<evidence type="ECO:0000256" key="3">
    <source>
        <dbReference type="ARBA" id="ARBA00022475"/>
    </source>
</evidence>
<evidence type="ECO:0000313" key="11">
    <source>
        <dbReference type="EMBL" id="SHI20631.1"/>
    </source>
</evidence>
<dbReference type="PRINTS" id="PR00885">
    <property type="entry name" value="BCTERIALGSPH"/>
</dbReference>
<evidence type="ECO:0000313" key="12">
    <source>
        <dbReference type="Proteomes" id="UP000184268"/>
    </source>
</evidence>
<keyword evidence="8 10" id="KW-0472">Membrane</keyword>
<comment type="subcellular location">
    <subcellularLocation>
        <location evidence="1">Cell inner membrane</location>
        <topology evidence="1">Single-pass membrane protein</topology>
    </subcellularLocation>
</comment>
<evidence type="ECO:0000256" key="5">
    <source>
        <dbReference type="ARBA" id="ARBA00022519"/>
    </source>
</evidence>
<dbReference type="InterPro" id="IPR012902">
    <property type="entry name" value="N_methyl_site"/>
</dbReference>
<dbReference type="RefSeq" id="WP_067661529.1">
    <property type="nucleotide sequence ID" value="NZ_FQXG01000010.1"/>
</dbReference>
<dbReference type="AlphaFoldDB" id="A0A1M5Z8V5"/>
<protein>
    <recommendedName>
        <fullName evidence="2">Type II secretion system protein H</fullName>
    </recommendedName>
    <alternativeName>
        <fullName evidence="9">General secretion pathway protein H</fullName>
    </alternativeName>
</protein>
<keyword evidence="3" id="KW-1003">Cell membrane</keyword>
<evidence type="ECO:0000256" key="10">
    <source>
        <dbReference type="SAM" id="Phobius"/>
    </source>
</evidence>
<dbReference type="STRING" id="299255.SAMN02745129_0017"/>
<dbReference type="InterPro" id="IPR002416">
    <property type="entry name" value="T2SS_protein-GspH"/>
</dbReference>
<reference evidence="11 12" key="1">
    <citation type="submission" date="2016-11" db="EMBL/GenBank/DDBJ databases">
        <authorList>
            <person name="Jaros S."/>
            <person name="Januszkiewicz K."/>
            <person name="Wedrychowicz H."/>
        </authorList>
    </citation>
    <scope>NUCLEOTIDE SEQUENCE [LARGE SCALE GENOMIC DNA]</scope>
    <source>
        <strain evidence="11 12">DSM 16917</strain>
    </source>
</reference>
<evidence type="ECO:0000256" key="7">
    <source>
        <dbReference type="ARBA" id="ARBA00022989"/>
    </source>
</evidence>
<organism evidence="11 12">
    <name type="scientific">Ferrimonas marina</name>
    <dbReference type="NCBI Taxonomy" id="299255"/>
    <lineage>
        <taxon>Bacteria</taxon>
        <taxon>Pseudomonadati</taxon>
        <taxon>Pseudomonadota</taxon>
        <taxon>Gammaproteobacteria</taxon>
        <taxon>Alteromonadales</taxon>
        <taxon>Ferrimonadaceae</taxon>
        <taxon>Ferrimonas</taxon>
    </lineage>
</organism>
<dbReference type="NCBIfam" id="TIGR01708">
    <property type="entry name" value="typeII_sec_gspH"/>
    <property type="match status" value="1"/>
</dbReference>
<dbReference type="GO" id="GO:0005886">
    <property type="term" value="C:plasma membrane"/>
    <property type="evidence" value="ECO:0007669"/>
    <property type="project" value="UniProtKB-SubCell"/>
</dbReference>
<evidence type="ECO:0000256" key="8">
    <source>
        <dbReference type="ARBA" id="ARBA00023136"/>
    </source>
</evidence>
<keyword evidence="4" id="KW-0488">Methylation</keyword>
<name>A0A1M5Z8V5_9GAMM</name>
<keyword evidence="12" id="KW-1185">Reference proteome</keyword>
<dbReference type="InterPro" id="IPR049875">
    <property type="entry name" value="TypeII_GspH"/>
</dbReference>
<dbReference type="EMBL" id="FQXG01000010">
    <property type="protein sequence ID" value="SHI20631.1"/>
    <property type="molecule type" value="Genomic_DNA"/>
</dbReference>
<evidence type="ECO:0000256" key="2">
    <source>
        <dbReference type="ARBA" id="ARBA00021549"/>
    </source>
</evidence>
<dbReference type="Gene3D" id="3.55.40.10">
    <property type="entry name" value="minor pseudopilin epsh domain"/>
    <property type="match status" value="1"/>
</dbReference>